<evidence type="ECO:0000256" key="4">
    <source>
        <dbReference type="ARBA" id="ARBA00014185"/>
    </source>
</evidence>
<dbReference type="GO" id="GO:0004479">
    <property type="term" value="F:methionyl-tRNA formyltransferase activity"/>
    <property type="evidence" value="ECO:0007669"/>
    <property type="project" value="UniProtKB-EC"/>
</dbReference>
<evidence type="ECO:0000256" key="10">
    <source>
        <dbReference type="ARBA" id="ARBA00057846"/>
    </source>
</evidence>
<comment type="similarity">
    <text evidence="2">Belongs to the Fmt family.</text>
</comment>
<reference evidence="13 14" key="1">
    <citation type="journal article" date="2024" name="Proc. Natl. Acad. Sci. U.S.A.">
        <title>The genetic regulatory architecture and epigenomic basis for age-related changes in rattlesnake venom.</title>
        <authorList>
            <person name="Hogan M.P."/>
            <person name="Holding M.L."/>
            <person name="Nystrom G.S."/>
            <person name="Colston T.J."/>
            <person name="Bartlett D.A."/>
            <person name="Mason A.J."/>
            <person name="Ellsworth S.A."/>
            <person name="Rautsaw R.M."/>
            <person name="Lawrence K.C."/>
            <person name="Strickland J.L."/>
            <person name="He B."/>
            <person name="Fraser P."/>
            <person name="Margres M.J."/>
            <person name="Gilbert D.M."/>
            <person name="Gibbs H.L."/>
            <person name="Parkinson C.L."/>
            <person name="Rokyta D.R."/>
        </authorList>
    </citation>
    <scope>NUCLEOTIDE SEQUENCE [LARGE SCALE GENOMIC DNA]</scope>
    <source>
        <strain evidence="13">DRR0105</strain>
    </source>
</reference>
<sequence>MATRQAQGSNNARSPRGELALEYAQGWNVGRSNSSTSSGRDVEPIAEAAAGAAMSARFLRAWRGGWGGGRGRGHATPAGEAPRREKPPWRVLFFGTDHFSTEILRALQAARMPRPDHLVDHLEVVTLPPSHSKVLPVKKYAEQFHLPVHIWPDVGACENFDVGVVASFGRLLSEDLILKFPYGMLNVHPSYLPRWRGPAPIVHTVLHGDTVTGVTVMQIRPKRFDVGPIIKQEEFAIPPRCSAKELEPLLSKEGANMLIAVLQNLPESLTKKKEQPKEGVTNAPKVTVAMSCIQWEEQTAEQILRMHRALGAMMPLKTLWMGSNVKLLDFEEEEILPDFTDKVVAEKEAIPGLVLYHKQLKILVIRCKEGWVGVKTIIHKKKLTATDFYNGYLHSWPQNNSQTAVKNCRFQTLKLTPVKKKLKGSLSMQNNSDTIFSNM</sequence>
<dbReference type="PANTHER" id="PTHR11138">
    <property type="entry name" value="METHIONYL-TRNA FORMYLTRANSFERASE"/>
    <property type="match status" value="1"/>
</dbReference>
<dbReference type="FunFam" id="3.40.50.12230:FF:000003">
    <property type="entry name" value="methionyl-tRNA formyltransferase, mitochondrial"/>
    <property type="match status" value="1"/>
</dbReference>
<dbReference type="CDD" id="cd08646">
    <property type="entry name" value="FMT_core_Met-tRNA-FMT_N"/>
    <property type="match status" value="1"/>
</dbReference>
<dbReference type="InterPro" id="IPR002376">
    <property type="entry name" value="Formyl_transf_N"/>
</dbReference>
<name>A0AAW1AWI3_CROAD</name>
<dbReference type="NCBIfam" id="TIGR00460">
    <property type="entry name" value="fmt"/>
    <property type="match status" value="1"/>
</dbReference>
<keyword evidence="6" id="KW-0648">Protein biosynthesis</keyword>
<organism evidence="13 14">
    <name type="scientific">Crotalus adamanteus</name>
    <name type="common">Eastern diamondback rattlesnake</name>
    <dbReference type="NCBI Taxonomy" id="8729"/>
    <lineage>
        <taxon>Eukaryota</taxon>
        <taxon>Metazoa</taxon>
        <taxon>Chordata</taxon>
        <taxon>Craniata</taxon>
        <taxon>Vertebrata</taxon>
        <taxon>Euteleostomi</taxon>
        <taxon>Lepidosauria</taxon>
        <taxon>Squamata</taxon>
        <taxon>Bifurcata</taxon>
        <taxon>Unidentata</taxon>
        <taxon>Episquamata</taxon>
        <taxon>Toxicofera</taxon>
        <taxon>Serpentes</taxon>
        <taxon>Colubroidea</taxon>
        <taxon>Viperidae</taxon>
        <taxon>Crotalinae</taxon>
        <taxon>Crotalus</taxon>
    </lineage>
</organism>
<dbReference type="AlphaFoldDB" id="A0AAW1AWI3"/>
<dbReference type="InterPro" id="IPR005793">
    <property type="entry name" value="Formyl_trans_C"/>
</dbReference>
<evidence type="ECO:0000259" key="12">
    <source>
        <dbReference type="Pfam" id="PF02911"/>
    </source>
</evidence>
<dbReference type="InterPro" id="IPR041711">
    <property type="entry name" value="Met-tRNA-FMT_N"/>
</dbReference>
<dbReference type="Pfam" id="PF02911">
    <property type="entry name" value="Formyl_trans_C"/>
    <property type="match status" value="1"/>
</dbReference>
<proteinExistence type="inferred from homology"/>
<dbReference type="Gene3D" id="3.40.50.12230">
    <property type="match status" value="1"/>
</dbReference>
<evidence type="ECO:0000256" key="3">
    <source>
        <dbReference type="ARBA" id="ARBA00012261"/>
    </source>
</evidence>
<keyword evidence="14" id="KW-1185">Reference proteome</keyword>
<comment type="subcellular location">
    <subcellularLocation>
        <location evidence="1">Mitochondrion</location>
    </subcellularLocation>
</comment>
<feature type="domain" description="Formyl transferase C-terminal" evidence="12">
    <location>
        <begin position="285"/>
        <end position="392"/>
    </location>
</feature>
<protein>
    <recommendedName>
        <fullName evidence="4">Methionyl-tRNA formyltransferase, mitochondrial</fullName>
        <ecNumber evidence="3">2.1.2.9</ecNumber>
    </recommendedName>
</protein>
<dbReference type="InterPro" id="IPR005794">
    <property type="entry name" value="Fmt"/>
</dbReference>
<evidence type="ECO:0000256" key="7">
    <source>
        <dbReference type="ARBA" id="ARBA00022946"/>
    </source>
</evidence>
<evidence type="ECO:0000313" key="13">
    <source>
        <dbReference type="EMBL" id="KAK9394103.1"/>
    </source>
</evidence>
<dbReference type="Pfam" id="PF00551">
    <property type="entry name" value="Formyl_trans_N"/>
    <property type="match status" value="1"/>
</dbReference>
<keyword evidence="5" id="KW-0808">Transferase</keyword>
<dbReference type="SUPFAM" id="SSF50486">
    <property type="entry name" value="FMT C-terminal domain-like"/>
    <property type="match status" value="1"/>
</dbReference>
<keyword evidence="7" id="KW-0809">Transit peptide</keyword>
<dbReference type="EMBL" id="JAOTOJ010000012">
    <property type="protein sequence ID" value="KAK9394103.1"/>
    <property type="molecule type" value="Genomic_DNA"/>
</dbReference>
<dbReference type="EC" id="2.1.2.9" evidence="3"/>
<evidence type="ECO:0000256" key="1">
    <source>
        <dbReference type="ARBA" id="ARBA00004173"/>
    </source>
</evidence>
<keyword evidence="8" id="KW-0496">Mitochondrion</keyword>
<dbReference type="GO" id="GO:0005739">
    <property type="term" value="C:mitochondrion"/>
    <property type="evidence" value="ECO:0007669"/>
    <property type="project" value="UniProtKB-SubCell"/>
</dbReference>
<evidence type="ECO:0000256" key="5">
    <source>
        <dbReference type="ARBA" id="ARBA00022679"/>
    </source>
</evidence>
<dbReference type="Proteomes" id="UP001474421">
    <property type="component" value="Unassembled WGS sequence"/>
</dbReference>
<accession>A0AAW1AWI3</accession>
<comment type="caution">
    <text evidence="13">The sequence shown here is derived from an EMBL/GenBank/DDBJ whole genome shotgun (WGS) entry which is preliminary data.</text>
</comment>
<evidence type="ECO:0000256" key="6">
    <source>
        <dbReference type="ARBA" id="ARBA00022917"/>
    </source>
</evidence>
<dbReference type="InterPro" id="IPR011034">
    <property type="entry name" value="Formyl_transferase-like_C_sf"/>
</dbReference>
<feature type="domain" description="Formyl transferase N-terminal" evidence="11">
    <location>
        <begin position="158"/>
        <end position="262"/>
    </location>
</feature>
<evidence type="ECO:0000313" key="14">
    <source>
        <dbReference type="Proteomes" id="UP001474421"/>
    </source>
</evidence>
<comment type="function">
    <text evidence="10">Methionyl-tRNA formyltransferase that formylates methionyl-tRNA in mitochondria and is crucial for translation initiation.</text>
</comment>
<evidence type="ECO:0000256" key="2">
    <source>
        <dbReference type="ARBA" id="ARBA00010699"/>
    </source>
</evidence>
<dbReference type="PANTHER" id="PTHR11138:SF5">
    <property type="entry name" value="METHIONYL-TRNA FORMYLTRANSFERASE, MITOCHONDRIAL"/>
    <property type="match status" value="1"/>
</dbReference>
<dbReference type="SUPFAM" id="SSF53328">
    <property type="entry name" value="Formyltransferase"/>
    <property type="match status" value="1"/>
</dbReference>
<gene>
    <name evidence="13" type="ORF">NXF25_015766</name>
</gene>
<evidence type="ECO:0000256" key="9">
    <source>
        <dbReference type="ARBA" id="ARBA00052555"/>
    </source>
</evidence>
<evidence type="ECO:0000256" key="8">
    <source>
        <dbReference type="ARBA" id="ARBA00023128"/>
    </source>
</evidence>
<dbReference type="InterPro" id="IPR036477">
    <property type="entry name" value="Formyl_transf_N_sf"/>
</dbReference>
<evidence type="ECO:0000259" key="11">
    <source>
        <dbReference type="Pfam" id="PF00551"/>
    </source>
</evidence>
<comment type="catalytic activity">
    <reaction evidence="9">
        <text>L-methionyl-tRNA(fMet) + (6R)-10-formyltetrahydrofolate = N-formyl-L-methionyl-tRNA(fMet) + (6S)-5,6,7,8-tetrahydrofolate + H(+)</text>
        <dbReference type="Rhea" id="RHEA:24380"/>
        <dbReference type="Rhea" id="RHEA-COMP:9952"/>
        <dbReference type="Rhea" id="RHEA-COMP:9953"/>
        <dbReference type="ChEBI" id="CHEBI:15378"/>
        <dbReference type="ChEBI" id="CHEBI:57453"/>
        <dbReference type="ChEBI" id="CHEBI:78530"/>
        <dbReference type="ChEBI" id="CHEBI:78844"/>
        <dbReference type="ChEBI" id="CHEBI:195366"/>
        <dbReference type="EC" id="2.1.2.9"/>
    </reaction>
    <physiologicalReaction direction="left-to-right" evidence="9">
        <dbReference type="Rhea" id="RHEA:24381"/>
    </physiologicalReaction>
</comment>